<dbReference type="AlphaFoldDB" id="A0A8S2GKA8"/>
<evidence type="ECO:0000313" key="5">
    <source>
        <dbReference type="Proteomes" id="UP000682733"/>
    </source>
</evidence>
<comment type="caution">
    <text evidence="4">The sequence shown here is derived from an EMBL/GenBank/DDBJ whole genome shotgun (WGS) entry which is preliminary data.</text>
</comment>
<proteinExistence type="predicted"/>
<name>A0A8S2GKA8_9BILA</name>
<evidence type="ECO:0000256" key="1">
    <source>
        <dbReference type="SAM" id="Coils"/>
    </source>
</evidence>
<accession>A0A8S2GKA8</accession>
<feature type="compositionally biased region" description="Polar residues" evidence="2">
    <location>
        <begin position="892"/>
        <end position="911"/>
    </location>
</feature>
<dbReference type="EMBL" id="CAJOBA010000394">
    <property type="protein sequence ID" value="CAF3528704.1"/>
    <property type="molecule type" value="Genomic_DNA"/>
</dbReference>
<dbReference type="Proteomes" id="UP000677228">
    <property type="component" value="Unassembled WGS sequence"/>
</dbReference>
<evidence type="ECO:0000256" key="2">
    <source>
        <dbReference type="SAM" id="MobiDB-lite"/>
    </source>
</evidence>
<gene>
    <name evidence="3" type="ORF">OVA965_LOCUS1960</name>
    <name evidence="4" type="ORF">TMI583_LOCUS1960</name>
</gene>
<evidence type="ECO:0000313" key="4">
    <source>
        <dbReference type="EMBL" id="CAF3528704.1"/>
    </source>
</evidence>
<dbReference type="Proteomes" id="UP000682733">
    <property type="component" value="Unassembled WGS sequence"/>
</dbReference>
<feature type="region of interest" description="Disordered" evidence="2">
    <location>
        <begin position="891"/>
        <end position="911"/>
    </location>
</feature>
<protein>
    <submittedName>
        <fullName evidence="4">Uncharacterized protein</fullName>
    </submittedName>
</protein>
<feature type="region of interest" description="Disordered" evidence="2">
    <location>
        <begin position="412"/>
        <end position="432"/>
    </location>
</feature>
<feature type="compositionally biased region" description="Low complexity" evidence="2">
    <location>
        <begin position="282"/>
        <end position="303"/>
    </location>
</feature>
<evidence type="ECO:0000313" key="3">
    <source>
        <dbReference type="EMBL" id="CAF0750125.1"/>
    </source>
</evidence>
<sequence>MNENFTWFDELQFNSLNNQQTYVTKQDFLLLNKKIVATELIVNRYLEAKKALQSLQNENDQLKQRLDHVTNECCLFGKQIAECTDEYDALKRDYDLLNEEKNALQKEFGIIKDQNTAYYHELMVMDQYHSLKGTNEQLTKELERCKKEKSKLNYKLQQSSYNNTKVKNHSQLSSSSDPYQTETALKVSMKSIRELKLALGRLVNFLHAKKIAIPTSLYIRSILKAHTIDDDFMEMEGEFTLRPTEPIQQIKSGVTLLNNQDENDVKNNDDFIDVQPTIATQLSQQQQLPMQSKSKSQKSPQKQMETKKRRKRPTKGKRHTKDETDDLINELKNALSQYEEPEKKETATLELSTLMNDFFGNFDTHGIDADQQPVTYVQPPIIDNNAPKSFSKLLSGYETEDEDAFTFIDQRQPKTVKTSKENSGKRDGERKTKLASVITQDPLLNITDQEIDEPILSSVKFSSAVDNEITNYEQIRMQSFFSDNDKIQSDSNSSNTSTIVYDSQKTISKNCDITRSSITTLVKTVNSEILIENEKIQSSITKEIVNQQLQTQNNRLSTQIDILYTTEMEDDDRKEEKEKITISPIEEVEKISVEQEKHYDDITIIRDIFTNIIEDIEGKIAYEAKCLLVKRIFRFTQDIQISLLSSAIVPENKEKMIKRKSTTALKSNTQTIPITMETSDTKVVHNSIVSKVDSMMIQHVHEHESIKQRINDHTFTNSNLNEIVNLSSDFDIVHVICDKCPLTNEDNKQLKDELSEVSLAPISLSTVLVVEEMDTYKKRILTNLKNVTDEQQQEKTADTVSRVLNKKPATEKSNKLQSESYRIAQMNHSLIIKSEEIGIKSNKQLTQSQDLVPLKHQNRLNIVQHLLQHLTDISSLQLAALSAPPQRMQLERTISNVTKRNPSHNQPSKRL</sequence>
<organism evidence="4 5">
    <name type="scientific">Didymodactylos carnosus</name>
    <dbReference type="NCBI Taxonomy" id="1234261"/>
    <lineage>
        <taxon>Eukaryota</taxon>
        <taxon>Metazoa</taxon>
        <taxon>Spiralia</taxon>
        <taxon>Gnathifera</taxon>
        <taxon>Rotifera</taxon>
        <taxon>Eurotatoria</taxon>
        <taxon>Bdelloidea</taxon>
        <taxon>Philodinida</taxon>
        <taxon>Philodinidae</taxon>
        <taxon>Didymodactylos</taxon>
    </lineage>
</organism>
<keyword evidence="1" id="KW-0175">Coiled coil</keyword>
<feature type="coiled-coil region" evidence="1">
    <location>
        <begin position="45"/>
        <end position="155"/>
    </location>
</feature>
<dbReference type="EMBL" id="CAJNOK010000394">
    <property type="protein sequence ID" value="CAF0750125.1"/>
    <property type="molecule type" value="Genomic_DNA"/>
</dbReference>
<feature type="compositionally biased region" description="Basic and acidic residues" evidence="2">
    <location>
        <begin position="418"/>
        <end position="432"/>
    </location>
</feature>
<feature type="compositionally biased region" description="Basic residues" evidence="2">
    <location>
        <begin position="307"/>
        <end position="319"/>
    </location>
</feature>
<reference evidence="4" key="1">
    <citation type="submission" date="2021-02" db="EMBL/GenBank/DDBJ databases">
        <authorList>
            <person name="Nowell W R."/>
        </authorList>
    </citation>
    <scope>NUCLEOTIDE SEQUENCE</scope>
</reference>
<feature type="region of interest" description="Disordered" evidence="2">
    <location>
        <begin position="282"/>
        <end position="326"/>
    </location>
</feature>